<reference evidence="3" key="1">
    <citation type="submission" date="2016-03" db="EMBL/GenBank/DDBJ databases">
        <title>Draft genome sequence of Rosellinia necatrix.</title>
        <authorList>
            <person name="Kanematsu S."/>
        </authorList>
    </citation>
    <scope>NUCLEOTIDE SEQUENCE [LARGE SCALE GENOMIC DNA]</scope>
    <source>
        <strain evidence="3">W97</strain>
    </source>
</reference>
<dbReference type="STRING" id="77044.A0A1W2TN49"/>
<evidence type="ECO:0000313" key="4">
    <source>
        <dbReference type="Proteomes" id="UP000054516"/>
    </source>
</evidence>
<dbReference type="SMART" id="SM00355">
    <property type="entry name" value="ZnF_C2H2"/>
    <property type="match status" value="3"/>
</dbReference>
<dbReference type="Pfam" id="PF26082">
    <property type="entry name" value="zf-C2H2_AcuF"/>
    <property type="match status" value="1"/>
</dbReference>
<feature type="compositionally biased region" description="Polar residues" evidence="1">
    <location>
        <begin position="503"/>
        <end position="514"/>
    </location>
</feature>
<dbReference type="InterPro" id="IPR013087">
    <property type="entry name" value="Znf_C2H2_type"/>
</dbReference>
<dbReference type="InterPro" id="IPR058925">
    <property type="entry name" value="zf-C2H2_AcuF"/>
</dbReference>
<evidence type="ECO:0000259" key="2">
    <source>
        <dbReference type="PROSITE" id="PS00028"/>
    </source>
</evidence>
<dbReference type="PANTHER" id="PTHR35391">
    <property type="entry name" value="C2H2-TYPE DOMAIN-CONTAINING PROTEIN-RELATED"/>
    <property type="match status" value="1"/>
</dbReference>
<sequence>MDQPPLHEVGLVVADAFDKLLSAQQYDEWSRGQDFISESERFQLWAQNLGIFQEGHASLDYRVRDAVFVRDRIAELLRELAEHINELSSILLGEKKPAEQLDVPIEDDSSSTGSSSQSSVHTELSGGNHSFHETEFRFQSLTERLDALYSLAARIRNPKNRPSRTNNHLYKHIPEQDRPAYIRSREEMEAGIISYILRQDIIGTSSHENTQALHGADLGGILSQYTSLDCWIIRRTGKANARRKQQLAYWKNHAIRLGQARKKPTGNLKPTPAANNVAPSQNISPSIHDVAQPATPSLATSASKLPNLKPEDMRSVISHQSRVSTIISVQNNDLNWPSVPERPRTGLYFECPYCRTLCPLKYLEENAWKIHVIHDLQAYHCTYERCQDPNRLYGSKQEWLDHESQHNRVWICQDHDEEFETQPDYIDHLEANHPEFQPDHLSEVLISTAVGTSRQPHRNCPFCPAGFTEIVEMQEHISLHLVRLALLSLSLVGNDSHSDDEGIQSSDSHQPQQRGRTESIIGDFKFKHELQKIPCGLLQIGTGIFGEHSLDGVLAFFDSERSMLSFCFRPHDPEINVREPRRPEYIMEYHILQISRFTLSIEQDLLTITLNSTPGFYIRHLYGTGIARNAEEFGDSAWHAQWSQERFHHITRPSTVTGEDFKRLVDWLSSFRFPGHKILEGERNKPTWNVGIKALEKTKPNNDTYRWIQEVHTNCPPAENPPEALPPERIGKMDIEVEGLSWLSKSEYHRANESTKAIRSSNKGIQRVSRGKLRMDPICAFCKGPPTSDCNCEAQYVELAVEAAEKTLLGETYSNIATWVKQESQSYISKFIQGRIPTTGTTETPEPNDIRPNIQHHYREVLEYYFSLVELTLPADDDDLVTDPPFHIPKDLLEFKRQEFNDEQPPSGRNLPRRVIRPSSPPNPEVGSDSV</sequence>
<dbReference type="PROSITE" id="PS00028">
    <property type="entry name" value="ZINC_FINGER_C2H2_1"/>
    <property type="match status" value="1"/>
</dbReference>
<evidence type="ECO:0000313" key="3">
    <source>
        <dbReference type="EMBL" id="GAP89784.1"/>
    </source>
</evidence>
<dbReference type="AlphaFoldDB" id="A0A1W2TN49"/>
<feature type="region of interest" description="Disordered" evidence="1">
    <location>
        <begin position="899"/>
        <end position="931"/>
    </location>
</feature>
<name>A0A1W2TN49_ROSNE</name>
<evidence type="ECO:0000256" key="1">
    <source>
        <dbReference type="SAM" id="MobiDB-lite"/>
    </source>
</evidence>
<dbReference type="Proteomes" id="UP000054516">
    <property type="component" value="Unassembled WGS sequence"/>
</dbReference>
<organism evidence="3">
    <name type="scientific">Rosellinia necatrix</name>
    <name type="common">White root-rot fungus</name>
    <dbReference type="NCBI Taxonomy" id="77044"/>
    <lineage>
        <taxon>Eukaryota</taxon>
        <taxon>Fungi</taxon>
        <taxon>Dikarya</taxon>
        <taxon>Ascomycota</taxon>
        <taxon>Pezizomycotina</taxon>
        <taxon>Sordariomycetes</taxon>
        <taxon>Xylariomycetidae</taxon>
        <taxon>Xylariales</taxon>
        <taxon>Xylariaceae</taxon>
        <taxon>Rosellinia</taxon>
    </lineage>
</organism>
<feature type="region of interest" description="Disordered" evidence="1">
    <location>
        <begin position="497"/>
        <end position="517"/>
    </location>
</feature>
<dbReference type="PANTHER" id="PTHR35391:SF7">
    <property type="entry name" value="C2H2-TYPE DOMAIN-CONTAINING PROTEIN"/>
    <property type="match status" value="1"/>
</dbReference>
<gene>
    <name evidence="3" type="ORF">SAMD00023353_3600870</name>
</gene>
<dbReference type="EMBL" id="DF977481">
    <property type="protein sequence ID" value="GAP89784.1"/>
    <property type="molecule type" value="Genomic_DNA"/>
</dbReference>
<feature type="domain" description="C2H2-type" evidence="2">
    <location>
        <begin position="460"/>
        <end position="480"/>
    </location>
</feature>
<feature type="region of interest" description="Disordered" evidence="1">
    <location>
        <begin position="104"/>
        <end position="128"/>
    </location>
</feature>
<dbReference type="OrthoDB" id="20872at2759"/>
<feature type="compositionally biased region" description="Low complexity" evidence="1">
    <location>
        <begin position="110"/>
        <end position="119"/>
    </location>
</feature>
<proteinExistence type="predicted"/>
<keyword evidence="4" id="KW-1185">Reference proteome</keyword>
<protein>
    <recommendedName>
        <fullName evidence="2">C2H2-type domain-containing protein</fullName>
    </recommendedName>
</protein>
<accession>A0A1W2TN49</accession>